<feature type="transmembrane region" description="Helical" evidence="2">
    <location>
        <begin position="90"/>
        <end position="111"/>
    </location>
</feature>
<reference evidence="4" key="1">
    <citation type="submission" date="2016-06" db="EMBL/GenBank/DDBJ databases">
        <title>Complete genome sequence of Actinoalloteichus fjordicus DSM 46855 (=ADI127-17), type strain of the new species Actinoalloteichus fjordicus.</title>
        <authorList>
            <person name="Ruckert C."/>
            <person name="Nouioui I."/>
            <person name="Willmese J."/>
            <person name="van Wezel G."/>
            <person name="Klenk H.-P."/>
            <person name="Kalinowski J."/>
            <person name="Zotchev S.B."/>
        </authorList>
    </citation>
    <scope>NUCLEOTIDE SEQUENCE [LARGE SCALE GENOMIC DNA]</scope>
    <source>
        <strain evidence="4">ADI127-7</strain>
    </source>
</reference>
<feature type="transmembrane region" description="Helical" evidence="2">
    <location>
        <begin position="55"/>
        <end position="78"/>
    </location>
</feature>
<dbReference type="RefSeq" id="WP_075742562.1">
    <property type="nucleotide sequence ID" value="NZ_CP016076.1"/>
</dbReference>
<name>A0AAC9PUG0_9PSEU</name>
<feature type="transmembrane region" description="Helical" evidence="2">
    <location>
        <begin position="188"/>
        <end position="209"/>
    </location>
</feature>
<dbReference type="KEGG" id="acad:UA74_25730"/>
<evidence type="ECO:0000256" key="2">
    <source>
        <dbReference type="SAM" id="Phobius"/>
    </source>
</evidence>
<dbReference type="AlphaFoldDB" id="A0AAC9PUG0"/>
<accession>A0AAC9PUG0</accession>
<evidence type="ECO:0000313" key="3">
    <source>
        <dbReference type="EMBL" id="APU17153.1"/>
    </source>
</evidence>
<keyword evidence="2" id="KW-0812">Transmembrane</keyword>
<feature type="transmembrane region" description="Helical" evidence="2">
    <location>
        <begin position="156"/>
        <end position="176"/>
    </location>
</feature>
<keyword evidence="2" id="KW-1133">Transmembrane helix</keyword>
<organism evidence="3 4">
    <name type="scientific">Actinoalloteichus fjordicus</name>
    <dbReference type="NCBI Taxonomy" id="1612552"/>
    <lineage>
        <taxon>Bacteria</taxon>
        <taxon>Bacillati</taxon>
        <taxon>Actinomycetota</taxon>
        <taxon>Actinomycetes</taxon>
        <taxon>Pseudonocardiales</taxon>
        <taxon>Pseudonocardiaceae</taxon>
        <taxon>Actinoalloteichus</taxon>
    </lineage>
</organism>
<keyword evidence="4" id="KW-1185">Reference proteome</keyword>
<gene>
    <name evidence="3" type="ORF">UA74_25730</name>
</gene>
<feature type="transmembrane region" description="Helical" evidence="2">
    <location>
        <begin position="117"/>
        <end position="135"/>
    </location>
</feature>
<sequence length="247" mass="26876">MTTTSKSTRRRAWWVLWSLLAASAVGIAFFAVSPYLTGDPENSTMPLNPDVSSHFLTLVLHAAPGGLALIIGPFQFVGRLRTRFPKAHRILGRVYLICILAGSVAAVVAATVSTSGFAAQVGFYLLTVAWLYTIAQAYRTIRRGEVALHRIWMIRNYALTFAAVTLRIYLSVGLVMQEADPSLTFQDVYTASAWASFVGNVLVAEYFIVQRTLQYSVRRRRGGGDAPRTGRASENLGSGASAAEQPG</sequence>
<proteinExistence type="predicted"/>
<dbReference type="InterPro" id="IPR018750">
    <property type="entry name" value="DUF2306_membrane"/>
</dbReference>
<evidence type="ECO:0000256" key="1">
    <source>
        <dbReference type="SAM" id="MobiDB-lite"/>
    </source>
</evidence>
<dbReference type="Pfam" id="PF10067">
    <property type="entry name" value="DUF2306"/>
    <property type="match status" value="1"/>
</dbReference>
<evidence type="ECO:0000313" key="4">
    <source>
        <dbReference type="Proteomes" id="UP000185511"/>
    </source>
</evidence>
<feature type="region of interest" description="Disordered" evidence="1">
    <location>
        <begin position="220"/>
        <end position="247"/>
    </location>
</feature>
<keyword evidence="2" id="KW-0472">Membrane</keyword>
<dbReference type="EMBL" id="CP016076">
    <property type="protein sequence ID" value="APU17153.1"/>
    <property type="molecule type" value="Genomic_DNA"/>
</dbReference>
<feature type="transmembrane region" description="Helical" evidence="2">
    <location>
        <begin position="12"/>
        <end position="35"/>
    </location>
</feature>
<dbReference type="Proteomes" id="UP000185511">
    <property type="component" value="Chromosome"/>
</dbReference>
<protein>
    <submittedName>
        <fullName evidence="3">Membrane protein</fullName>
    </submittedName>
</protein>